<evidence type="ECO:0000256" key="2">
    <source>
        <dbReference type="ARBA" id="ARBA00022676"/>
    </source>
</evidence>
<dbReference type="GO" id="GO:0016757">
    <property type="term" value="F:glycosyltransferase activity"/>
    <property type="evidence" value="ECO:0007669"/>
    <property type="project" value="UniProtKB-KW"/>
</dbReference>
<accession>A0A558HNM5</accession>
<dbReference type="RefSeq" id="WP_144727480.1">
    <property type="nucleotide sequence ID" value="NZ_CAWOWR010000107.1"/>
</dbReference>
<dbReference type="SUPFAM" id="SSF53448">
    <property type="entry name" value="Nucleotide-diphospho-sugar transferases"/>
    <property type="match status" value="1"/>
</dbReference>
<keyword evidence="3 5" id="KW-0808">Transferase</keyword>
<feature type="domain" description="Glycosyltransferase 2-like" evidence="4">
    <location>
        <begin position="12"/>
        <end position="129"/>
    </location>
</feature>
<name>A0A558HNM5_9GAMM</name>
<dbReference type="OrthoDB" id="9802649at2"/>
<dbReference type="Gene3D" id="3.90.550.10">
    <property type="entry name" value="Spore Coat Polysaccharide Biosynthesis Protein SpsA, Chain A"/>
    <property type="match status" value="1"/>
</dbReference>
<dbReference type="Proteomes" id="UP000319941">
    <property type="component" value="Unassembled WGS sequence"/>
</dbReference>
<keyword evidence="6" id="KW-1185">Reference proteome</keyword>
<sequence length="334" mass="37909">MECKAVESPFFSIVTPNHNSGGDLERCIKSLRENQATFEHIIIDDASSDDGFLWAEEQAALDTAPELVLRRNPDNIGPGCTRNYGLSLVTGRYVLFCDADDYLAPGALDNLKAEIEAFEHPDVVVFRYRLHCPHGDMDSVQFCTASVEHTQREAFGDFMRDTIVSSPWGKAIRADLACALSFPPLPVSQDSLYNLDLFGRAERVLYVPAVLYHFDKRSDGSLTRKPFSNQELDKFHRSWQVFEDHYRTHFAAAHGLPLLEVRALRFVGVSFIMRQAINKTQDDSRVRRVILAQLRQSSWTALRQLSLKEKALLISYVLSPPLSRQLIRRSQYAS</sequence>
<gene>
    <name evidence="5" type="ORF">FQP86_09050</name>
</gene>
<evidence type="ECO:0000313" key="6">
    <source>
        <dbReference type="Proteomes" id="UP000319941"/>
    </source>
</evidence>
<dbReference type="CDD" id="cd00761">
    <property type="entry name" value="Glyco_tranf_GTA_type"/>
    <property type="match status" value="1"/>
</dbReference>
<evidence type="ECO:0000256" key="3">
    <source>
        <dbReference type="ARBA" id="ARBA00022679"/>
    </source>
</evidence>
<comment type="similarity">
    <text evidence="1">Belongs to the glycosyltransferase 2 family.</text>
</comment>
<dbReference type="Pfam" id="PF00535">
    <property type="entry name" value="Glycos_transf_2"/>
    <property type="match status" value="1"/>
</dbReference>
<protein>
    <submittedName>
        <fullName evidence="5">Glycosyltransferase</fullName>
    </submittedName>
</protein>
<dbReference type="EMBL" id="VNFH01000005">
    <property type="protein sequence ID" value="TVU70744.1"/>
    <property type="molecule type" value="Genomic_DNA"/>
</dbReference>
<evidence type="ECO:0000259" key="4">
    <source>
        <dbReference type="Pfam" id="PF00535"/>
    </source>
</evidence>
<organism evidence="5 6">
    <name type="scientific">Cobetia crustatorum</name>
    <dbReference type="NCBI Taxonomy" id="553385"/>
    <lineage>
        <taxon>Bacteria</taxon>
        <taxon>Pseudomonadati</taxon>
        <taxon>Pseudomonadota</taxon>
        <taxon>Gammaproteobacteria</taxon>
        <taxon>Oceanospirillales</taxon>
        <taxon>Halomonadaceae</taxon>
        <taxon>Cobetia</taxon>
    </lineage>
</organism>
<dbReference type="InterPro" id="IPR001173">
    <property type="entry name" value="Glyco_trans_2-like"/>
</dbReference>
<comment type="caution">
    <text evidence="5">The sequence shown here is derived from an EMBL/GenBank/DDBJ whole genome shotgun (WGS) entry which is preliminary data.</text>
</comment>
<dbReference type="PANTHER" id="PTHR43179">
    <property type="entry name" value="RHAMNOSYLTRANSFERASE WBBL"/>
    <property type="match status" value="1"/>
</dbReference>
<dbReference type="PANTHER" id="PTHR43179:SF12">
    <property type="entry name" value="GALACTOFURANOSYLTRANSFERASE GLFT2"/>
    <property type="match status" value="1"/>
</dbReference>
<proteinExistence type="inferred from homology"/>
<keyword evidence="2" id="KW-0328">Glycosyltransferase</keyword>
<dbReference type="AlphaFoldDB" id="A0A558HNM5"/>
<evidence type="ECO:0000256" key="1">
    <source>
        <dbReference type="ARBA" id="ARBA00006739"/>
    </source>
</evidence>
<evidence type="ECO:0000313" key="5">
    <source>
        <dbReference type="EMBL" id="TVU70744.1"/>
    </source>
</evidence>
<dbReference type="InterPro" id="IPR029044">
    <property type="entry name" value="Nucleotide-diphossugar_trans"/>
</dbReference>
<reference evidence="5 6" key="1">
    <citation type="submission" date="2019-07" db="EMBL/GenBank/DDBJ databases">
        <title>Diversity of Bacteria from Kongsfjorden, Arctic.</title>
        <authorList>
            <person name="Yu Y."/>
        </authorList>
    </citation>
    <scope>NUCLEOTIDE SEQUENCE [LARGE SCALE GENOMIC DNA]</scope>
    <source>
        <strain evidence="5 6">SM1923</strain>
    </source>
</reference>